<sequence>MKILAIETSCDETSAAIVENGVTVLSHELASSAKSHIKTGGIVPEVGARQQIISIMPTIQAVMDGYSPDQIDALAVTVGPGLIGSLLVGVETAKTLAWAWEKPLIPVDHVVAHLYSAWLSDPTPELPALGLTISGGHTEFLLIKDHGDIQFLGSTRDDAAGEAFDKIARLLKRPYPGGPQIEQMAKEGNPNAVPLPRPMINEDSLEMSFSGLKTAVRNARESGEYQDFDIAASFQQAVVDVLVAKTARAIQEYQPKSLIIAGGVAANTAIRETLTKEFSHSAAVHVSQMSLAVDNAAIIGSYAYFNNHPQPITEIDADPLYHARLIGTSRSKKL</sequence>
<proteinExistence type="inferred from homology"/>
<feature type="binding site" evidence="8">
    <location>
        <position position="182"/>
    </location>
    <ligand>
        <name>substrate</name>
    </ligand>
</feature>
<evidence type="ECO:0000256" key="5">
    <source>
        <dbReference type="ARBA" id="ARBA00023004"/>
    </source>
</evidence>
<dbReference type="InterPro" id="IPR022450">
    <property type="entry name" value="TsaD"/>
</dbReference>
<keyword evidence="3 8" id="KW-0819">tRNA processing</keyword>
<reference evidence="10" key="2">
    <citation type="journal article" date="2021" name="Microbiome">
        <title>Successional dynamics and alternative stable states in a saline activated sludge microbial community over 9 years.</title>
        <authorList>
            <person name="Wang Y."/>
            <person name="Ye J."/>
            <person name="Ju F."/>
            <person name="Liu L."/>
            <person name="Boyd J.A."/>
            <person name="Deng Y."/>
            <person name="Parks D.H."/>
            <person name="Jiang X."/>
            <person name="Yin X."/>
            <person name="Woodcroft B.J."/>
            <person name="Tyson G.W."/>
            <person name="Hugenholtz P."/>
            <person name="Polz M.F."/>
            <person name="Zhang T."/>
        </authorList>
    </citation>
    <scope>NUCLEOTIDE SEQUENCE</scope>
    <source>
        <strain evidence="10">HKST-UBA01</strain>
    </source>
</reference>
<dbReference type="FunFam" id="3.30.420.40:FF:000040">
    <property type="entry name" value="tRNA N6-adenosine threonylcarbamoyltransferase"/>
    <property type="match status" value="1"/>
</dbReference>
<dbReference type="AlphaFoldDB" id="A0A955LH92"/>
<dbReference type="SUPFAM" id="SSF53067">
    <property type="entry name" value="Actin-like ATPase domain"/>
    <property type="match status" value="2"/>
</dbReference>
<dbReference type="PANTHER" id="PTHR11735">
    <property type="entry name" value="TRNA N6-ADENOSINE THREONYLCARBAMOYLTRANSFERASE"/>
    <property type="match status" value="1"/>
</dbReference>
<comment type="similarity">
    <text evidence="8">Belongs to the KAE1 / TsaD family.</text>
</comment>
<comment type="catalytic activity">
    <reaction evidence="7 8">
        <text>L-threonylcarbamoyladenylate + adenosine(37) in tRNA = N(6)-L-threonylcarbamoyladenosine(37) in tRNA + AMP + H(+)</text>
        <dbReference type="Rhea" id="RHEA:37059"/>
        <dbReference type="Rhea" id="RHEA-COMP:10162"/>
        <dbReference type="Rhea" id="RHEA-COMP:10163"/>
        <dbReference type="ChEBI" id="CHEBI:15378"/>
        <dbReference type="ChEBI" id="CHEBI:73682"/>
        <dbReference type="ChEBI" id="CHEBI:74411"/>
        <dbReference type="ChEBI" id="CHEBI:74418"/>
        <dbReference type="ChEBI" id="CHEBI:456215"/>
        <dbReference type="EC" id="2.3.1.234"/>
    </reaction>
</comment>
<dbReference type="HAMAP" id="MF_01445">
    <property type="entry name" value="TsaD"/>
    <property type="match status" value="1"/>
</dbReference>
<feature type="binding site" evidence="8">
    <location>
        <position position="267"/>
    </location>
    <ligand>
        <name>substrate</name>
    </ligand>
</feature>
<gene>
    <name evidence="8 10" type="primary">tsaD</name>
    <name evidence="10" type="ORF">KC571_02235</name>
</gene>
<dbReference type="Gene3D" id="3.30.420.40">
    <property type="match status" value="2"/>
</dbReference>
<evidence type="ECO:0000313" key="11">
    <source>
        <dbReference type="Proteomes" id="UP000701698"/>
    </source>
</evidence>
<keyword evidence="5 8" id="KW-0408">Iron</keyword>
<dbReference type="GO" id="GO:0005737">
    <property type="term" value="C:cytoplasm"/>
    <property type="evidence" value="ECO:0007669"/>
    <property type="project" value="UniProtKB-SubCell"/>
</dbReference>
<evidence type="ECO:0000256" key="8">
    <source>
        <dbReference type="HAMAP-Rule" id="MF_01445"/>
    </source>
</evidence>
<protein>
    <recommendedName>
        <fullName evidence="8">tRNA N6-adenosine threonylcarbamoyltransferase</fullName>
        <ecNumber evidence="8">2.3.1.234</ecNumber>
    </recommendedName>
    <alternativeName>
        <fullName evidence="8">N6-L-threonylcarbamoyladenine synthase</fullName>
        <shortName evidence="8">t(6)A synthase</shortName>
    </alternativeName>
    <alternativeName>
        <fullName evidence="8">t(6)A37 threonylcarbamoyladenosine biosynthesis protein TsaD</fullName>
    </alternativeName>
    <alternativeName>
        <fullName evidence="8">tRNA threonylcarbamoyladenosine biosynthesis protein TsaD</fullName>
    </alternativeName>
</protein>
<dbReference type="InterPro" id="IPR043129">
    <property type="entry name" value="ATPase_NBD"/>
</dbReference>
<dbReference type="Proteomes" id="UP000701698">
    <property type="component" value="Unassembled WGS sequence"/>
</dbReference>
<comment type="function">
    <text evidence="8">Required for the formation of a threonylcarbamoyl group on adenosine at position 37 (t(6)A37) in tRNAs that read codons beginning with adenine. Is involved in the transfer of the threonylcarbamoyl moiety of threonylcarbamoyl-AMP (TC-AMP) to the N6 group of A37, together with TsaE and TsaB. TsaD likely plays a direct catalytic role in this reaction.</text>
</comment>
<feature type="binding site" evidence="8">
    <location>
        <position position="165"/>
    </location>
    <ligand>
        <name>substrate</name>
    </ligand>
</feature>
<dbReference type="InterPro" id="IPR000905">
    <property type="entry name" value="Gcp-like_dom"/>
</dbReference>
<keyword evidence="4 8" id="KW-0479">Metal-binding</keyword>
<dbReference type="GO" id="GO:0061711">
    <property type="term" value="F:tRNA N(6)-L-threonylcarbamoyladenine synthase activity"/>
    <property type="evidence" value="ECO:0007669"/>
    <property type="project" value="UniProtKB-EC"/>
</dbReference>
<dbReference type="NCBIfam" id="TIGR00329">
    <property type="entry name" value="gcp_kae1"/>
    <property type="match status" value="1"/>
</dbReference>
<evidence type="ECO:0000313" key="10">
    <source>
        <dbReference type="EMBL" id="MCA9390198.1"/>
    </source>
</evidence>
<comment type="cofactor">
    <cofactor evidence="8">
        <name>Fe(2+)</name>
        <dbReference type="ChEBI" id="CHEBI:29033"/>
    </cofactor>
    <text evidence="8">Binds 1 Fe(2+) ion per subunit.</text>
</comment>
<organism evidence="10 11">
    <name type="scientific">candidate division WWE3 bacterium</name>
    <dbReference type="NCBI Taxonomy" id="2053526"/>
    <lineage>
        <taxon>Bacteria</taxon>
        <taxon>Katanobacteria</taxon>
    </lineage>
</organism>
<name>A0A955LH92_UNCKA</name>
<feature type="binding site" evidence="8">
    <location>
        <position position="294"/>
    </location>
    <ligand>
        <name>Fe cation</name>
        <dbReference type="ChEBI" id="CHEBI:24875"/>
    </ligand>
</feature>
<reference evidence="10" key="1">
    <citation type="submission" date="2020-04" db="EMBL/GenBank/DDBJ databases">
        <authorList>
            <person name="Zhang T."/>
        </authorList>
    </citation>
    <scope>NUCLEOTIDE SEQUENCE</scope>
    <source>
        <strain evidence="10">HKST-UBA01</strain>
    </source>
</reference>
<evidence type="ECO:0000256" key="6">
    <source>
        <dbReference type="ARBA" id="ARBA00023315"/>
    </source>
</evidence>
<dbReference type="Pfam" id="PF00814">
    <property type="entry name" value="TsaD"/>
    <property type="match status" value="1"/>
</dbReference>
<dbReference type="EMBL" id="JAGQKX010000044">
    <property type="protein sequence ID" value="MCA9390198.1"/>
    <property type="molecule type" value="Genomic_DNA"/>
</dbReference>
<comment type="caution">
    <text evidence="10">The sequence shown here is derived from an EMBL/GenBank/DDBJ whole genome shotgun (WGS) entry which is preliminary data.</text>
</comment>
<evidence type="ECO:0000256" key="3">
    <source>
        <dbReference type="ARBA" id="ARBA00022694"/>
    </source>
</evidence>
<dbReference type="InterPro" id="IPR017861">
    <property type="entry name" value="KAE1/TsaD"/>
</dbReference>
<evidence type="ECO:0000256" key="1">
    <source>
        <dbReference type="ARBA" id="ARBA00022490"/>
    </source>
</evidence>
<feature type="binding site" evidence="8">
    <location>
        <position position="109"/>
    </location>
    <ligand>
        <name>Fe cation</name>
        <dbReference type="ChEBI" id="CHEBI:24875"/>
    </ligand>
</feature>
<keyword evidence="2 8" id="KW-0808">Transferase</keyword>
<evidence type="ECO:0000259" key="9">
    <source>
        <dbReference type="Pfam" id="PF00814"/>
    </source>
</evidence>
<dbReference type="EC" id="2.3.1.234" evidence="8"/>
<dbReference type="CDD" id="cd24133">
    <property type="entry name" value="ASKHA_NBD_TsaD_bac"/>
    <property type="match status" value="1"/>
</dbReference>
<evidence type="ECO:0000256" key="4">
    <source>
        <dbReference type="ARBA" id="ARBA00022723"/>
    </source>
</evidence>
<evidence type="ECO:0000256" key="7">
    <source>
        <dbReference type="ARBA" id="ARBA00048117"/>
    </source>
</evidence>
<dbReference type="PRINTS" id="PR00789">
    <property type="entry name" value="OSIALOPTASE"/>
</dbReference>
<feature type="binding site" evidence="8">
    <location>
        <begin position="132"/>
        <end position="136"/>
    </location>
    <ligand>
        <name>substrate</name>
    </ligand>
</feature>
<dbReference type="PANTHER" id="PTHR11735:SF6">
    <property type="entry name" value="TRNA N6-ADENOSINE THREONYLCARBAMOYLTRANSFERASE, MITOCHONDRIAL"/>
    <property type="match status" value="1"/>
</dbReference>
<feature type="binding site" evidence="8">
    <location>
        <position position="113"/>
    </location>
    <ligand>
        <name>Fe cation</name>
        <dbReference type="ChEBI" id="CHEBI:24875"/>
    </ligand>
</feature>
<accession>A0A955LH92</accession>
<comment type="subcellular location">
    <subcellularLocation>
        <location evidence="8">Cytoplasm</location>
    </subcellularLocation>
</comment>
<dbReference type="NCBIfam" id="TIGR03723">
    <property type="entry name" value="T6A_TsaD_YgjD"/>
    <property type="match status" value="1"/>
</dbReference>
<evidence type="ECO:0000256" key="2">
    <source>
        <dbReference type="ARBA" id="ARBA00022679"/>
    </source>
</evidence>
<keyword evidence="6 8" id="KW-0012">Acyltransferase</keyword>
<feature type="binding site" evidence="8">
    <location>
        <position position="178"/>
    </location>
    <ligand>
        <name>substrate</name>
    </ligand>
</feature>
<feature type="domain" description="Gcp-like" evidence="9">
    <location>
        <begin position="23"/>
        <end position="299"/>
    </location>
</feature>
<dbReference type="GO" id="GO:0002949">
    <property type="term" value="P:tRNA threonylcarbamoyladenosine modification"/>
    <property type="evidence" value="ECO:0007669"/>
    <property type="project" value="UniProtKB-UniRule"/>
</dbReference>
<keyword evidence="1 8" id="KW-0963">Cytoplasm</keyword>
<dbReference type="GO" id="GO:0005506">
    <property type="term" value="F:iron ion binding"/>
    <property type="evidence" value="ECO:0007669"/>
    <property type="project" value="UniProtKB-UniRule"/>
</dbReference>